<feature type="domain" description="OmcA-like N-terminal" evidence="3">
    <location>
        <begin position="63"/>
        <end position="243"/>
    </location>
</feature>
<dbReference type="RefSeq" id="WP_140233735.1">
    <property type="nucleotide sequence ID" value="NZ_CP041036.1"/>
</dbReference>
<dbReference type="AlphaFoldDB" id="A0A4Y5YCT5"/>
<dbReference type="PANTHER" id="PTHR35038">
    <property type="entry name" value="DISSIMILATORY SULFITE REDUCTASE SIRA"/>
    <property type="match status" value="1"/>
</dbReference>
<evidence type="ECO:0000313" key="5">
    <source>
        <dbReference type="EMBL" id="QDE30601.1"/>
    </source>
</evidence>
<dbReference type="EMBL" id="CP041036">
    <property type="protein sequence ID" value="QDE30601.1"/>
    <property type="molecule type" value="Genomic_DNA"/>
</dbReference>
<evidence type="ECO:0000256" key="2">
    <source>
        <dbReference type="SAM" id="SignalP"/>
    </source>
</evidence>
<dbReference type="InterPro" id="IPR020014">
    <property type="entry name" value="Decahaem_cyt-c_OmcA/MtrC"/>
</dbReference>
<protein>
    <submittedName>
        <fullName evidence="5">OmcA/MtrC family decaheme c-type cytochrome</fullName>
    </submittedName>
</protein>
<feature type="chain" id="PRO_5021319281" evidence="2">
    <location>
        <begin position="28"/>
        <end position="798"/>
    </location>
</feature>
<feature type="domain" description="Outer membrane cytochrome MtrC/MtrF-like" evidence="4">
    <location>
        <begin position="257"/>
        <end position="407"/>
    </location>
</feature>
<accession>A0A4Y5YCT5</accession>
<sequence>MMNVKLAGKYKPWLMLPFILVPIFTLTACSDSSDDPVGEDVGDGNVNVSILSAKSLKASIETVSIDDNLAVSFDFYLSNANGVAVVGLDTLESIPTLGAGIAKLGDEQKRIRPLNSDQEIVTAEENSDLSPQPQWTSYINNLVEPGDVADNDLKTGWDENKGSQWQAGIETDCGVECITSIGNGVYRYTFKQTLESYSAIDAIDTHYAPELVHRIYLELLPYAEASASTMLVNTTFDFDPLTGVEADPADSRVLVSQEQSCNRCHTTDLTSDNSILMHGGKRFDYEGCVMCHTSYSGDPETGASIGMATLVHKIHKSDYVIVGYHGAVHDYSGVTYPGDMHQCQQCHIEDVVPQADFYQYPGQETCLSCHEEYAPENWDGTAVGLFHDRDAFPQAWDMSCSGCHPDANNPLGSALFHNAMAKINETVAAKYQFALTSSVLDSDAGTLTAELTFDSLSLSPDSDPSFESLWLVAVGNENQVNMPANNGQRLVWNLIDGDDNVSLVRADNKITAVISNINTADFGLTTTGSLYAKAFVCGDKETGIVTSCESDTATSVEVSADSAIALTANVTKYTELVSEQKCVACHDNQFQDRINTAHSMLVAPANGADCGSCHAPQIATGLADGSCKSCHSNNMVKFMNATVMHTPGEASIKASRTLENSLSYRELVHSLHANTRTTQDTIDGDREMMTYPGDASNCRACHDEGQLTLENLAYESSVIVARKGATLAGETAEYSPTVSVCATCHSNIDQWAGHARAFGGVYQADASSGAIYQPGNESCILCHAEGKSEGVDVMHGVK</sequence>
<dbReference type="Pfam" id="PF22113">
    <property type="entry name" value="Mtrc-MtrF_II-IV_dom"/>
    <property type="match status" value="2"/>
</dbReference>
<evidence type="ECO:0000313" key="6">
    <source>
        <dbReference type="Proteomes" id="UP000319809"/>
    </source>
</evidence>
<keyword evidence="1 2" id="KW-0732">Signal</keyword>
<dbReference type="KEGG" id="spol:FH971_06155"/>
<keyword evidence="6" id="KW-1185">Reference proteome</keyword>
<dbReference type="PROSITE" id="PS51257">
    <property type="entry name" value="PROKAR_LIPOPROTEIN"/>
    <property type="match status" value="1"/>
</dbReference>
<evidence type="ECO:0000259" key="3">
    <source>
        <dbReference type="Pfam" id="PF22112"/>
    </source>
</evidence>
<proteinExistence type="predicted"/>
<dbReference type="InterPro" id="IPR054337">
    <property type="entry name" value="Mtrc-MtrF-like_dom_II/IV"/>
</dbReference>
<feature type="signal peptide" evidence="2">
    <location>
        <begin position="1"/>
        <end position="27"/>
    </location>
</feature>
<dbReference type="SUPFAM" id="SSF48695">
    <property type="entry name" value="Multiheme cytochromes"/>
    <property type="match status" value="2"/>
</dbReference>
<dbReference type="NCBIfam" id="TIGR03507">
    <property type="entry name" value="decahem_SO1788"/>
    <property type="match status" value="1"/>
</dbReference>
<evidence type="ECO:0000259" key="4">
    <source>
        <dbReference type="Pfam" id="PF22113"/>
    </source>
</evidence>
<reference evidence="5 6" key="1">
    <citation type="submission" date="2019-06" db="EMBL/GenBank/DDBJ databases">
        <title>The genome of Shewanella sp. SM1901.</title>
        <authorList>
            <person name="Cha Q."/>
        </authorList>
    </citation>
    <scope>NUCLEOTIDE SEQUENCE [LARGE SCALE GENOMIC DNA]</scope>
    <source>
        <strain evidence="5 6">SM1901</strain>
    </source>
</reference>
<organism evidence="5 6">
    <name type="scientific">Shewanella polaris</name>
    <dbReference type="NCBI Taxonomy" id="2588449"/>
    <lineage>
        <taxon>Bacteria</taxon>
        <taxon>Pseudomonadati</taxon>
        <taxon>Pseudomonadota</taxon>
        <taxon>Gammaproteobacteria</taxon>
        <taxon>Alteromonadales</taxon>
        <taxon>Shewanellaceae</taxon>
        <taxon>Shewanella</taxon>
    </lineage>
</organism>
<gene>
    <name evidence="5" type="ORF">FH971_06155</name>
</gene>
<dbReference type="InterPro" id="IPR036280">
    <property type="entry name" value="Multihaem_cyt_sf"/>
</dbReference>
<dbReference type="Proteomes" id="UP000319809">
    <property type="component" value="Chromosome"/>
</dbReference>
<feature type="domain" description="Outer membrane cytochrome MtrC/MtrF-like" evidence="4">
    <location>
        <begin position="608"/>
        <end position="796"/>
    </location>
</feature>
<dbReference type="Gene3D" id="3.90.10.10">
    <property type="entry name" value="Cytochrome C3"/>
    <property type="match status" value="2"/>
</dbReference>
<name>A0A4Y5YCT5_9GAMM</name>
<dbReference type="Pfam" id="PF22112">
    <property type="entry name" value="OmcA-like_N"/>
    <property type="match status" value="1"/>
</dbReference>
<evidence type="ECO:0000256" key="1">
    <source>
        <dbReference type="ARBA" id="ARBA00022729"/>
    </source>
</evidence>
<dbReference type="InterPro" id="IPR054336">
    <property type="entry name" value="OmcA-like_N"/>
</dbReference>
<dbReference type="InterPro" id="IPR051829">
    <property type="entry name" value="Multiheme_Cytochr_ET"/>
</dbReference>